<feature type="domain" description="Tantalus-like" evidence="3">
    <location>
        <begin position="1076"/>
        <end position="1133"/>
    </location>
</feature>
<evidence type="ECO:0000259" key="3">
    <source>
        <dbReference type="Pfam" id="PF15386"/>
    </source>
</evidence>
<gene>
    <name evidence="4" type="primary">prr14</name>
</gene>
<keyword evidence="1" id="KW-0597">Phosphoprotein</keyword>
<dbReference type="GeneTree" id="ENSGT00520000055626"/>
<feature type="region of interest" description="Disordered" evidence="2">
    <location>
        <begin position="452"/>
        <end position="525"/>
    </location>
</feature>
<protein>
    <recommendedName>
        <fullName evidence="3">Tantalus-like domain-containing protein</fullName>
    </recommendedName>
</protein>
<dbReference type="InterPro" id="IPR028149">
    <property type="entry name" value="Tantalus-like"/>
</dbReference>
<feature type="compositionally biased region" description="Polar residues" evidence="2">
    <location>
        <begin position="716"/>
        <end position="735"/>
    </location>
</feature>
<evidence type="ECO:0000256" key="2">
    <source>
        <dbReference type="SAM" id="MobiDB-lite"/>
    </source>
</evidence>
<feature type="compositionally biased region" description="Basic residues" evidence="2">
    <location>
        <begin position="363"/>
        <end position="380"/>
    </location>
</feature>
<dbReference type="AlphaFoldDB" id="A0A3B5KIL7"/>
<sequence>MLTCPSDPPPQIVCPMDEVSIPQNHFCSAPPPPPPVPLFSSITPSCANDGTSGNRRIPAKSPETQSVSGPEAAPEPPAHNPSLSKRQREIGGTVECSFMNSSLVLLTDDRNPTSSLSLKVQASEAKQPRTDPEVAFKDDFDAVLPEESKNQQKKSQNQTNISAAENVALHFLHRSAQNLDMAEYDMDTFGEFDGKHDIPSASFPNKWIIGPFFQSLKSKISSFTEIVMSPVKVFKANSADLHEDKQAFGTAQAQGQSGTEDTEAMEGAHKAQTAVHKGCKKLSMDLSAHGSGRADECPETEQTLPDFAPLRQSPSSFGDPVEVLQSLGPVLTSSIPLCPSVVAVGASQESNIKMPGAEELKGKRAGQAKPRKGTRNRKKTPVSNLKKVPSDPETTDVQLPVPYSLNSIKDDPGEDEAVLLESDGRKRENGHSVGESLQSYLTNDVNGRILRSTADNQPLEAPCDTAAGHGRAKRDVRWDAQAQNTVRRKRVTADGCSRNTQRQQLQRPTRKRQAVTNQEGKDDGEMLTAIDEAAEKESLEVGLVDSLDYKSGVTEQSWKGSSSTEKPDRPQRLETQTCLHSPDVASADDMDLETTIAIGSPNQTQQEPLAEVPCGPQDLRSVRECRGSTRNPQKRKQPPRAAFSADSGNTAIALPEELIEVRNPDLSPVESFQWARSCRVGVKPQSKRPKKALNSSTVEGSPEAKKAHLKTKENGSDGSDGQISASPLYFQTTPPDSGPQAVPYQDCYVKLDQVVMLADAGGAKGCDAAAEEPFPANTQPANGGGAEVSSLRSKVLRRRKGRRKCRVLPNRTKKVDEVANCISRDDSMAAAAVTEGERCGQLLRSYSCPEISTLHSSDASWNFFHSPHHPRIQPSQQHARTGPHHARKSVRRARRHTVCSVEVEREIAPLCLRKEVYPSRRPAPYDASSLNPSLSQSALASCFLSSPLAFLSEKTDGRGAPAGPGTPSHVSPPTFSLLMSPPTRPLSGVIQQPDSSGVMDPSGMSVQCEPERWQRCDVEDDGENTSSSSQEFEDVGLREEKALSDSEVKVMHKNEERGKVSSIRIRKTLPKPPNNLTPMGLPKTVRVKKKDFSLEEIYTNKNFKKPPESRLETIFEVPTSRRNGSVSSFGQKRMKRFLEFSEVGQVRKPKKPLAGVAKAGASTSRTRRGGPKDAAALSAQDVDLLLCTKLDQLNLWLIHDQSDESMPLQQSFGSL</sequence>
<dbReference type="Ensembl" id="ENSTRUT00000050816.2">
    <property type="protein sequence ID" value="ENSTRUP00000053232.2"/>
    <property type="gene ID" value="ENSTRUG00000022730.2"/>
</dbReference>
<feature type="compositionally biased region" description="Basic and acidic residues" evidence="2">
    <location>
        <begin position="702"/>
        <end position="715"/>
    </location>
</feature>
<feature type="region of interest" description="Disordered" evidence="2">
    <location>
        <begin position="552"/>
        <end position="584"/>
    </location>
</feature>
<name>A0A3B5KIL7_TAKRU</name>
<evidence type="ECO:0000313" key="4">
    <source>
        <dbReference type="Ensembl" id="ENSTRUP00000053232.2"/>
    </source>
</evidence>
<keyword evidence="5" id="KW-1185">Reference proteome</keyword>
<reference evidence="4 5" key="1">
    <citation type="journal article" date="2011" name="Genome Biol. Evol.">
        <title>Integration of the genetic map and genome assembly of fugu facilitates insights into distinct features of genome evolution in teleosts and mammals.</title>
        <authorList>
            <person name="Kai W."/>
            <person name="Kikuchi K."/>
            <person name="Tohari S."/>
            <person name="Chew A.K."/>
            <person name="Tay A."/>
            <person name="Fujiwara A."/>
            <person name="Hosoya S."/>
            <person name="Suetake H."/>
            <person name="Naruse K."/>
            <person name="Brenner S."/>
            <person name="Suzuki Y."/>
            <person name="Venkatesh B."/>
        </authorList>
    </citation>
    <scope>NUCLEOTIDE SEQUENCE [LARGE SCALE GENOMIC DNA]</scope>
</reference>
<feature type="region of interest" description="Disordered" evidence="2">
    <location>
        <begin position="23"/>
        <end position="85"/>
    </location>
</feature>
<accession>A0A3B5KIL7</accession>
<reference evidence="4" key="2">
    <citation type="submission" date="2025-08" db="UniProtKB">
        <authorList>
            <consortium name="Ensembl"/>
        </authorList>
    </citation>
    <scope>IDENTIFICATION</scope>
</reference>
<dbReference type="PANTHER" id="PTHR14522">
    <property type="entry name" value="EMO2-RELATED"/>
    <property type="match status" value="1"/>
</dbReference>
<feature type="region of interest" description="Disordered" evidence="2">
    <location>
        <begin position="872"/>
        <end position="893"/>
    </location>
</feature>
<dbReference type="PANTHER" id="PTHR14522:SF2">
    <property type="entry name" value="PROLINE-RICH PROTEIN 14"/>
    <property type="match status" value="1"/>
</dbReference>
<feature type="compositionally biased region" description="Polar residues" evidence="2">
    <location>
        <begin position="553"/>
        <end position="564"/>
    </location>
</feature>
<proteinExistence type="predicted"/>
<reference evidence="4" key="3">
    <citation type="submission" date="2025-09" db="UniProtKB">
        <authorList>
            <consortium name="Ensembl"/>
        </authorList>
    </citation>
    <scope>IDENTIFICATION</scope>
</reference>
<organism evidence="4 5">
    <name type="scientific">Takifugu rubripes</name>
    <name type="common">Japanese pufferfish</name>
    <name type="synonym">Fugu rubripes</name>
    <dbReference type="NCBI Taxonomy" id="31033"/>
    <lineage>
        <taxon>Eukaryota</taxon>
        <taxon>Metazoa</taxon>
        <taxon>Chordata</taxon>
        <taxon>Craniata</taxon>
        <taxon>Vertebrata</taxon>
        <taxon>Euteleostomi</taxon>
        <taxon>Actinopterygii</taxon>
        <taxon>Neopterygii</taxon>
        <taxon>Teleostei</taxon>
        <taxon>Neoteleostei</taxon>
        <taxon>Acanthomorphata</taxon>
        <taxon>Eupercaria</taxon>
        <taxon>Tetraodontiformes</taxon>
        <taxon>Tetradontoidea</taxon>
        <taxon>Tetraodontidae</taxon>
        <taxon>Takifugu</taxon>
    </lineage>
</organism>
<feature type="region of interest" description="Disordered" evidence="2">
    <location>
        <begin position="599"/>
        <end position="649"/>
    </location>
</feature>
<dbReference type="InterPro" id="IPR026320">
    <property type="entry name" value="PRR14"/>
</dbReference>
<feature type="region of interest" description="Disordered" evidence="2">
    <location>
        <begin position="679"/>
        <end position="737"/>
    </location>
</feature>
<dbReference type="Pfam" id="PF15386">
    <property type="entry name" value="Tantalus"/>
    <property type="match status" value="1"/>
</dbReference>
<dbReference type="OMA" id="MVQVSQS"/>
<feature type="compositionally biased region" description="Polar residues" evidence="2">
    <location>
        <begin position="40"/>
        <end position="54"/>
    </location>
</feature>
<feature type="region of interest" description="Disordered" evidence="2">
    <location>
        <begin position="353"/>
        <end position="414"/>
    </location>
</feature>
<dbReference type="Proteomes" id="UP000005226">
    <property type="component" value="Chromosome 5"/>
</dbReference>
<feature type="region of interest" description="Disordered" evidence="2">
    <location>
        <begin position="1151"/>
        <end position="1174"/>
    </location>
</feature>
<dbReference type="InParanoid" id="A0A3B5KIL7"/>
<feature type="compositionally biased region" description="Polar residues" evidence="2">
    <location>
        <begin position="497"/>
        <end position="507"/>
    </location>
</feature>
<feature type="compositionally biased region" description="Basic residues" evidence="2">
    <location>
        <begin position="881"/>
        <end position="893"/>
    </location>
</feature>
<evidence type="ECO:0000313" key="5">
    <source>
        <dbReference type="Proteomes" id="UP000005226"/>
    </source>
</evidence>
<feature type="region of interest" description="Disordered" evidence="2">
    <location>
        <begin position="1018"/>
        <end position="1040"/>
    </location>
</feature>
<evidence type="ECO:0000256" key="1">
    <source>
        <dbReference type="ARBA" id="ARBA00022553"/>
    </source>
</evidence>